<keyword evidence="2" id="KW-1185">Reference proteome</keyword>
<dbReference type="AlphaFoldDB" id="A0AAN9EJ20"/>
<reference evidence="1 2" key="1">
    <citation type="submission" date="2024-01" db="EMBL/GenBank/DDBJ databases">
        <title>The genomes of 5 underutilized Papilionoideae crops provide insights into root nodulation and disease resistanc.</title>
        <authorList>
            <person name="Yuan L."/>
        </authorList>
    </citation>
    <scope>NUCLEOTIDE SEQUENCE [LARGE SCALE GENOMIC DNA]</scope>
    <source>
        <strain evidence="1">ZHUSHIDOU_FW_LH</strain>
        <tissue evidence="1">Leaf</tissue>
    </source>
</reference>
<gene>
    <name evidence="1" type="ORF">RIF29_32545</name>
</gene>
<organism evidence="1 2">
    <name type="scientific">Crotalaria pallida</name>
    <name type="common">Smooth rattlebox</name>
    <name type="synonym">Crotalaria striata</name>
    <dbReference type="NCBI Taxonomy" id="3830"/>
    <lineage>
        <taxon>Eukaryota</taxon>
        <taxon>Viridiplantae</taxon>
        <taxon>Streptophyta</taxon>
        <taxon>Embryophyta</taxon>
        <taxon>Tracheophyta</taxon>
        <taxon>Spermatophyta</taxon>
        <taxon>Magnoliopsida</taxon>
        <taxon>eudicotyledons</taxon>
        <taxon>Gunneridae</taxon>
        <taxon>Pentapetalae</taxon>
        <taxon>rosids</taxon>
        <taxon>fabids</taxon>
        <taxon>Fabales</taxon>
        <taxon>Fabaceae</taxon>
        <taxon>Papilionoideae</taxon>
        <taxon>50 kb inversion clade</taxon>
        <taxon>genistoids sensu lato</taxon>
        <taxon>core genistoids</taxon>
        <taxon>Crotalarieae</taxon>
        <taxon>Crotalaria</taxon>
    </lineage>
</organism>
<dbReference type="Proteomes" id="UP001372338">
    <property type="component" value="Unassembled WGS sequence"/>
</dbReference>
<protein>
    <submittedName>
        <fullName evidence="1">Uncharacterized protein</fullName>
    </submittedName>
</protein>
<proteinExistence type="predicted"/>
<name>A0AAN9EJ20_CROPI</name>
<accession>A0AAN9EJ20</accession>
<evidence type="ECO:0000313" key="2">
    <source>
        <dbReference type="Proteomes" id="UP001372338"/>
    </source>
</evidence>
<sequence>MNHRIKRSLPGYKFLVALPKMLYKCHILNRVLDNITNSRFSIISVVLVINKSSKITLQLCNVHPENDLSRL</sequence>
<comment type="caution">
    <text evidence="1">The sequence shown here is derived from an EMBL/GenBank/DDBJ whole genome shotgun (WGS) entry which is preliminary data.</text>
</comment>
<dbReference type="EMBL" id="JAYWIO010000006">
    <property type="protein sequence ID" value="KAK7258096.1"/>
    <property type="molecule type" value="Genomic_DNA"/>
</dbReference>
<evidence type="ECO:0000313" key="1">
    <source>
        <dbReference type="EMBL" id="KAK7258096.1"/>
    </source>
</evidence>